<dbReference type="Proteomes" id="UP000029516">
    <property type="component" value="Chromosome"/>
</dbReference>
<keyword evidence="7" id="KW-0067">ATP-binding</keyword>
<comment type="subcellular location">
    <subcellularLocation>
        <location evidence="1">Cell inner membrane</location>
        <topology evidence="1">Peripheral membrane protein</topology>
    </subcellularLocation>
</comment>
<dbReference type="PANTHER" id="PTHR43297">
    <property type="entry name" value="OLIGOPEPTIDE TRANSPORT ATP-BINDING PROTEIN APPD"/>
    <property type="match status" value="1"/>
</dbReference>
<dbReference type="InterPro" id="IPR017871">
    <property type="entry name" value="ABC_transporter-like_CS"/>
</dbReference>
<gene>
    <name evidence="11" type="ORF">LH23_08610</name>
</gene>
<dbReference type="Pfam" id="PF00005">
    <property type="entry name" value="ABC_tran"/>
    <property type="match status" value="2"/>
</dbReference>
<name>A0AAN0VT23_9ENTR</name>
<dbReference type="PANTHER" id="PTHR43297:SF14">
    <property type="entry name" value="ATPASE AAA-TYPE CORE DOMAIN-CONTAINING PROTEIN"/>
    <property type="match status" value="1"/>
</dbReference>
<keyword evidence="9" id="KW-0472">Membrane</keyword>
<dbReference type="InterPro" id="IPR027417">
    <property type="entry name" value="P-loop_NTPase"/>
</dbReference>
<organism evidence="11 12">
    <name type="scientific">Cedecea neteri</name>
    <dbReference type="NCBI Taxonomy" id="158822"/>
    <lineage>
        <taxon>Bacteria</taxon>
        <taxon>Pseudomonadati</taxon>
        <taxon>Pseudomonadota</taxon>
        <taxon>Gammaproteobacteria</taxon>
        <taxon>Enterobacterales</taxon>
        <taxon>Enterobacteriaceae</taxon>
        <taxon>Cedecea</taxon>
    </lineage>
</organism>
<feature type="domain" description="ABC transporter" evidence="10">
    <location>
        <begin position="6"/>
        <end position="253"/>
    </location>
</feature>
<keyword evidence="3" id="KW-0813">Transport</keyword>
<proteinExistence type="inferred from homology"/>
<dbReference type="EMBL" id="CP009458">
    <property type="protein sequence ID" value="AIR60714.1"/>
    <property type="molecule type" value="Genomic_DNA"/>
</dbReference>
<reference evidence="11 12" key="1">
    <citation type="submission" date="2014-09" db="EMBL/GenBank/DDBJ databases">
        <authorList>
            <person name="Chan K.-G."/>
        </authorList>
    </citation>
    <scope>NUCLEOTIDE SEQUENCE [LARGE SCALE GENOMIC DNA]</scope>
    <source>
        <strain evidence="11 12">M006</strain>
    </source>
</reference>
<dbReference type="PROSITE" id="PS50893">
    <property type="entry name" value="ABC_TRANSPORTER_2"/>
    <property type="match status" value="2"/>
</dbReference>
<dbReference type="Gene3D" id="3.40.50.300">
    <property type="entry name" value="P-loop containing nucleotide triphosphate hydrolases"/>
    <property type="match status" value="2"/>
</dbReference>
<keyword evidence="4" id="KW-1003">Cell membrane</keyword>
<dbReference type="NCBIfam" id="NF007739">
    <property type="entry name" value="PRK10419.1"/>
    <property type="match status" value="2"/>
</dbReference>
<dbReference type="Pfam" id="PF08352">
    <property type="entry name" value="oligo_HPY"/>
    <property type="match status" value="1"/>
</dbReference>
<dbReference type="RefSeq" id="WP_039290127.1">
    <property type="nucleotide sequence ID" value="NZ_CP009458.1"/>
</dbReference>
<comment type="similarity">
    <text evidence="2">Belongs to the ABC transporter superfamily.</text>
</comment>
<evidence type="ECO:0000256" key="4">
    <source>
        <dbReference type="ARBA" id="ARBA00022475"/>
    </source>
</evidence>
<keyword evidence="6" id="KW-0547">Nucleotide-binding</keyword>
<keyword evidence="8" id="KW-1278">Translocase</keyword>
<evidence type="ECO:0000256" key="1">
    <source>
        <dbReference type="ARBA" id="ARBA00004417"/>
    </source>
</evidence>
<dbReference type="GO" id="GO:0005524">
    <property type="term" value="F:ATP binding"/>
    <property type="evidence" value="ECO:0007669"/>
    <property type="project" value="UniProtKB-KW"/>
</dbReference>
<dbReference type="CDD" id="cd03257">
    <property type="entry name" value="ABC_NikE_OppD_transporters"/>
    <property type="match status" value="2"/>
</dbReference>
<dbReference type="InterPro" id="IPR013563">
    <property type="entry name" value="Oligopep_ABC_C"/>
</dbReference>
<dbReference type="GO" id="GO:0005886">
    <property type="term" value="C:plasma membrane"/>
    <property type="evidence" value="ECO:0007669"/>
    <property type="project" value="UniProtKB-SubCell"/>
</dbReference>
<evidence type="ECO:0000313" key="12">
    <source>
        <dbReference type="Proteomes" id="UP000029516"/>
    </source>
</evidence>
<dbReference type="AlphaFoldDB" id="A0AAN0VT23"/>
<dbReference type="InterPro" id="IPR003593">
    <property type="entry name" value="AAA+_ATPase"/>
</dbReference>
<dbReference type="GO" id="GO:0016887">
    <property type="term" value="F:ATP hydrolysis activity"/>
    <property type="evidence" value="ECO:0007669"/>
    <property type="project" value="InterPro"/>
</dbReference>
<evidence type="ECO:0000256" key="8">
    <source>
        <dbReference type="ARBA" id="ARBA00022967"/>
    </source>
</evidence>
<dbReference type="InterPro" id="IPR003439">
    <property type="entry name" value="ABC_transporter-like_ATP-bd"/>
</dbReference>
<dbReference type="PROSITE" id="PS00211">
    <property type="entry name" value="ABC_TRANSPORTER_1"/>
    <property type="match status" value="1"/>
</dbReference>
<evidence type="ECO:0000256" key="5">
    <source>
        <dbReference type="ARBA" id="ARBA00022519"/>
    </source>
</evidence>
<dbReference type="InterPro" id="IPR050388">
    <property type="entry name" value="ABC_Ni/Peptide_Import"/>
</dbReference>
<keyword evidence="5" id="KW-0997">Cell inner membrane</keyword>
<dbReference type="KEGG" id="cem:LH23_08610"/>
<evidence type="ECO:0000256" key="9">
    <source>
        <dbReference type="ARBA" id="ARBA00023136"/>
    </source>
</evidence>
<accession>A0AAN0VT23</accession>
<evidence type="ECO:0000313" key="11">
    <source>
        <dbReference type="EMBL" id="AIR60714.1"/>
    </source>
</evidence>
<evidence type="ECO:0000256" key="3">
    <source>
        <dbReference type="ARBA" id="ARBA00022448"/>
    </source>
</evidence>
<dbReference type="SMART" id="SM00382">
    <property type="entry name" value="AAA"/>
    <property type="match status" value="2"/>
</dbReference>
<feature type="domain" description="ABC transporter" evidence="10">
    <location>
        <begin position="274"/>
        <end position="513"/>
    </location>
</feature>
<dbReference type="GO" id="GO:0015833">
    <property type="term" value="P:peptide transport"/>
    <property type="evidence" value="ECO:0007669"/>
    <property type="project" value="InterPro"/>
</dbReference>
<evidence type="ECO:0000259" key="10">
    <source>
        <dbReference type="PROSITE" id="PS50893"/>
    </source>
</evidence>
<dbReference type="FunFam" id="3.40.50.300:FF:002585">
    <property type="entry name" value="Glutathione import ATP-binding protein GsiA"/>
    <property type="match status" value="1"/>
</dbReference>
<sequence length="540" mass="58494">MTQPILQMRDLRIETEQGLPLVKGVSLSLMPGEVLGLIGESGAGKSTIGLAALGYARPGCRIAGGEVLVAGQNIVALSSKEKREFRGKRVAYVAQSAAAAFNPALTIGKQVCEGPLRHGLMNPEEAQAWAVTLFKALDLPEPETIGQRYPHQLSGGQLQRAMAAMAMSCKPDVLVLDEPTTALDVTTQIEVLVMLRKLVREFNTAALYITHDLAVVAQIADRIMVLRQGSEVECGSTADILQNPAEGYTQRLVSERAHALTPVHAESKPEGQLLALNNLSTGYNGKTVVHNVSLSIAKGETMAIIGESGSGKSTLARALCGLLTDTKGSVTFADKVLANRYQQRDKETLRRIQMIYQLPDVALNPRQTVLEAIGRPVAFYFGLDKQQVRARVLELLKLTELPDYLIDRYPGSLSGGQKQRVCIARALAAKPDLIICDEATSALDPLVAEEVLKLLRNLQEQLGLSYLFITHDLSTVKRIAQQVAVMYQGNVVAQGPTAQVFSAPMHSYTEKLLTSVPEMRPSWLDEVLGQRQLNAMAGAS</sequence>
<evidence type="ECO:0000256" key="2">
    <source>
        <dbReference type="ARBA" id="ARBA00005417"/>
    </source>
</evidence>
<protein>
    <submittedName>
        <fullName evidence="11">ABC transporter</fullName>
    </submittedName>
</protein>
<dbReference type="SUPFAM" id="SSF52540">
    <property type="entry name" value="P-loop containing nucleoside triphosphate hydrolases"/>
    <property type="match status" value="2"/>
</dbReference>
<evidence type="ECO:0000256" key="6">
    <source>
        <dbReference type="ARBA" id="ARBA00022741"/>
    </source>
</evidence>
<evidence type="ECO:0000256" key="7">
    <source>
        <dbReference type="ARBA" id="ARBA00022840"/>
    </source>
</evidence>